<keyword evidence="6 8" id="KW-0472">Membrane</keyword>
<dbReference type="SUPFAM" id="SSF82919">
    <property type="entry name" value="Zn-finger domain of Sec23/24"/>
    <property type="match status" value="1"/>
</dbReference>
<dbReference type="InterPro" id="IPR037364">
    <property type="entry name" value="Sec23"/>
</dbReference>
<dbReference type="OrthoDB" id="10256289at2759"/>
<evidence type="ECO:0000259" key="9">
    <source>
        <dbReference type="Pfam" id="PF04810"/>
    </source>
</evidence>
<keyword evidence="7 8" id="KW-0968">Cytoplasmic vesicle</keyword>
<keyword evidence="8" id="KW-0653">Protein transport</keyword>
<comment type="function">
    <text evidence="8">Component of the coat protein complex II (COPII) which promotes the formation of transport vesicles from the endoplasmic reticulum (ER). The coat has two main functions, the physical deformation of the endoplasmic reticulum membrane into vesicles and the selection of cargo molecules.</text>
</comment>
<dbReference type="AlphaFoldDB" id="A0A5J4V5M8"/>
<dbReference type="GO" id="GO:0030127">
    <property type="term" value="C:COPII vesicle coat"/>
    <property type="evidence" value="ECO:0007669"/>
    <property type="project" value="InterPro"/>
</dbReference>
<keyword evidence="4 8" id="KW-0862">Zinc</keyword>
<keyword evidence="8" id="KW-0813">Transport</keyword>
<dbReference type="GO" id="GO:0006886">
    <property type="term" value="P:intracellular protein transport"/>
    <property type="evidence" value="ECO:0007669"/>
    <property type="project" value="InterPro"/>
</dbReference>
<evidence type="ECO:0000259" key="10">
    <source>
        <dbReference type="Pfam" id="PF04811"/>
    </source>
</evidence>
<keyword evidence="8" id="KW-0963">Cytoplasm</keyword>
<evidence type="ECO:0000256" key="8">
    <source>
        <dbReference type="RuleBase" id="RU365030"/>
    </source>
</evidence>
<evidence type="ECO:0000256" key="1">
    <source>
        <dbReference type="ARBA" id="ARBA00009210"/>
    </source>
</evidence>
<gene>
    <name evidence="11" type="ORF">EZS28_026333</name>
</gene>
<dbReference type="Proteomes" id="UP000324800">
    <property type="component" value="Unassembled WGS sequence"/>
</dbReference>
<evidence type="ECO:0000256" key="3">
    <source>
        <dbReference type="ARBA" id="ARBA00022824"/>
    </source>
</evidence>
<dbReference type="PANTHER" id="PTHR11141:SF0">
    <property type="entry name" value="PROTEIN TRANSPORT PROTEIN SEC23"/>
    <property type="match status" value="1"/>
</dbReference>
<dbReference type="GO" id="GO:0070971">
    <property type="term" value="C:endoplasmic reticulum exit site"/>
    <property type="evidence" value="ECO:0007669"/>
    <property type="project" value="TreeGrafter"/>
</dbReference>
<evidence type="ECO:0000256" key="7">
    <source>
        <dbReference type="ARBA" id="ARBA00023329"/>
    </source>
</evidence>
<evidence type="ECO:0000256" key="6">
    <source>
        <dbReference type="ARBA" id="ARBA00023136"/>
    </source>
</evidence>
<dbReference type="Pfam" id="PF04810">
    <property type="entry name" value="zf-Sec23_Sec24"/>
    <property type="match status" value="1"/>
</dbReference>
<organism evidence="11 12">
    <name type="scientific">Streblomastix strix</name>
    <dbReference type="NCBI Taxonomy" id="222440"/>
    <lineage>
        <taxon>Eukaryota</taxon>
        <taxon>Metamonada</taxon>
        <taxon>Preaxostyla</taxon>
        <taxon>Oxymonadida</taxon>
        <taxon>Streblomastigidae</taxon>
        <taxon>Streblomastix</taxon>
    </lineage>
</organism>
<feature type="non-terminal residue" evidence="11">
    <location>
        <position position="394"/>
    </location>
</feature>
<dbReference type="InterPro" id="IPR036465">
    <property type="entry name" value="vWFA_dom_sf"/>
</dbReference>
<sequence length="394" mass="44343">MADRPFVTREAASGLRASWSVLHPDNLERQKISIPNGVLLTPFKPLSENQTLLGQWAQCENCHAALSSMSLIDKDRGEFICRFCAVRNRLPSKYSHIERENLPPELSNLTVEYQEAKLTAEYPSFVLVIDTCIKLDEFKALRNILKQNITLFPPQFRVGIVTIGRANNIYDISSSELLRSYSFHGETEYSIEDIGRMMGFLNGPISKELKQKFLAPVDEALLSINSILDDLEHDSFAPKEMHREARATGSAFVLAASLLRYLCPGEPGRIMAFLGGPCTIGPGAVLSTDLAEKMRQHENFEKDSGLKYYNKAKLFYEKLARNISEKGHVLDLFIGSRDQVGFFEMQSLVDLTGGIVVVCDDFDSKQFKLSMQSIFDRGDYKAEDLDMAFQAEIL</sequence>
<reference evidence="11 12" key="1">
    <citation type="submission" date="2019-03" db="EMBL/GenBank/DDBJ databases">
        <title>Single cell metagenomics reveals metabolic interactions within the superorganism composed of flagellate Streblomastix strix and complex community of Bacteroidetes bacteria on its surface.</title>
        <authorList>
            <person name="Treitli S.C."/>
            <person name="Kolisko M."/>
            <person name="Husnik F."/>
            <person name="Keeling P."/>
            <person name="Hampl V."/>
        </authorList>
    </citation>
    <scope>NUCLEOTIDE SEQUENCE [LARGE SCALE GENOMIC DNA]</scope>
    <source>
        <strain evidence="11">ST1C</strain>
    </source>
</reference>
<dbReference type="Gene3D" id="2.30.30.380">
    <property type="entry name" value="Zn-finger domain of Sec23/24"/>
    <property type="match status" value="1"/>
</dbReference>
<keyword evidence="2 8" id="KW-0479">Metal-binding</keyword>
<evidence type="ECO:0000313" key="11">
    <source>
        <dbReference type="EMBL" id="KAA6378139.1"/>
    </source>
</evidence>
<name>A0A5J4V5M8_9EUKA</name>
<accession>A0A5J4V5M8</accession>
<evidence type="ECO:0000256" key="4">
    <source>
        <dbReference type="ARBA" id="ARBA00022833"/>
    </source>
</evidence>
<comment type="subcellular location">
    <subcellularLocation>
        <location evidence="8">Cytoplasmic vesicle</location>
        <location evidence="8">COPII-coated vesicle membrane</location>
        <topology evidence="8">Peripheral membrane protein</topology>
        <orientation evidence="8">Cytoplasmic side</orientation>
    </subcellularLocation>
    <subcellularLocation>
        <location evidence="8">Endoplasmic reticulum membrane</location>
        <topology evidence="8">Peripheral membrane protein</topology>
        <orientation evidence="8">Cytoplasmic side</orientation>
    </subcellularLocation>
</comment>
<protein>
    <recommendedName>
        <fullName evidence="8">Protein transport protein SEC23</fullName>
    </recommendedName>
</protein>
<dbReference type="SUPFAM" id="SSF53300">
    <property type="entry name" value="vWA-like"/>
    <property type="match status" value="1"/>
</dbReference>
<dbReference type="Gene3D" id="3.40.50.410">
    <property type="entry name" value="von Willebrand factor, type A domain"/>
    <property type="match status" value="1"/>
</dbReference>
<dbReference type="SUPFAM" id="SSF81995">
    <property type="entry name" value="beta-sandwich domain of Sec23/24"/>
    <property type="match status" value="1"/>
</dbReference>
<keyword evidence="5 8" id="KW-0931">ER-Golgi transport</keyword>
<dbReference type="InterPro" id="IPR036174">
    <property type="entry name" value="Znf_Sec23_Sec24_sf"/>
</dbReference>
<dbReference type="InterPro" id="IPR006895">
    <property type="entry name" value="Znf_Sec23_Sec24"/>
</dbReference>
<dbReference type="Pfam" id="PF04811">
    <property type="entry name" value="Sec23_trunk"/>
    <property type="match status" value="1"/>
</dbReference>
<feature type="domain" description="Zinc finger Sec23/Sec24-type" evidence="9">
    <location>
        <begin position="58"/>
        <end position="94"/>
    </location>
</feature>
<comment type="caution">
    <text evidence="11">The sequence shown here is derived from an EMBL/GenBank/DDBJ whole genome shotgun (WGS) entry which is preliminary data.</text>
</comment>
<evidence type="ECO:0000256" key="2">
    <source>
        <dbReference type="ARBA" id="ARBA00022723"/>
    </source>
</evidence>
<dbReference type="Gene3D" id="2.60.40.1670">
    <property type="entry name" value="beta-sandwich domain of Sec23/24"/>
    <property type="match status" value="1"/>
</dbReference>
<dbReference type="PANTHER" id="PTHR11141">
    <property type="entry name" value="PROTEIN TRANSPORT PROTEIN SEC23"/>
    <property type="match status" value="1"/>
</dbReference>
<proteinExistence type="inferred from homology"/>
<comment type="similarity">
    <text evidence="1 8">Belongs to the SEC23/SEC24 family. SEC23 subfamily.</text>
</comment>
<dbReference type="EMBL" id="SNRW01009347">
    <property type="protein sequence ID" value="KAA6378139.1"/>
    <property type="molecule type" value="Genomic_DNA"/>
</dbReference>
<dbReference type="GO" id="GO:0008270">
    <property type="term" value="F:zinc ion binding"/>
    <property type="evidence" value="ECO:0007669"/>
    <property type="project" value="InterPro"/>
</dbReference>
<keyword evidence="3 8" id="KW-0256">Endoplasmic reticulum</keyword>
<dbReference type="FunFam" id="3.40.50.410:FF:000043">
    <property type="entry name" value="Protein transport protein SEC23"/>
    <property type="match status" value="1"/>
</dbReference>
<dbReference type="InterPro" id="IPR006896">
    <property type="entry name" value="Sec23/24_trunk_dom"/>
</dbReference>
<dbReference type="GO" id="GO:0005096">
    <property type="term" value="F:GTPase activator activity"/>
    <property type="evidence" value="ECO:0007669"/>
    <property type="project" value="TreeGrafter"/>
</dbReference>
<evidence type="ECO:0000256" key="5">
    <source>
        <dbReference type="ARBA" id="ARBA00022892"/>
    </source>
</evidence>
<feature type="domain" description="Sec23/Sec24 trunk" evidence="10">
    <location>
        <begin position="123"/>
        <end position="373"/>
    </location>
</feature>
<evidence type="ECO:0000313" key="12">
    <source>
        <dbReference type="Proteomes" id="UP000324800"/>
    </source>
</evidence>
<dbReference type="GO" id="GO:0090110">
    <property type="term" value="P:COPII-coated vesicle cargo loading"/>
    <property type="evidence" value="ECO:0007669"/>
    <property type="project" value="TreeGrafter"/>
</dbReference>
<dbReference type="GO" id="GO:0005789">
    <property type="term" value="C:endoplasmic reticulum membrane"/>
    <property type="evidence" value="ECO:0007669"/>
    <property type="project" value="UniProtKB-SubCell"/>
</dbReference>